<name>A0A9P6QMB6_9FUNG</name>
<dbReference type="SUPFAM" id="SSF88723">
    <property type="entry name" value="PIN domain-like"/>
    <property type="match status" value="1"/>
</dbReference>
<dbReference type="EMBL" id="JAAAIN010003621">
    <property type="protein sequence ID" value="KAG0284870.1"/>
    <property type="molecule type" value="Genomic_DNA"/>
</dbReference>
<keyword evidence="2" id="KW-0460">Magnesium</keyword>
<dbReference type="InterPro" id="IPR029060">
    <property type="entry name" value="PIN-like_dom_sf"/>
</dbReference>
<evidence type="ECO:0008006" key="6">
    <source>
        <dbReference type="Google" id="ProtNLM"/>
    </source>
</evidence>
<dbReference type="AlphaFoldDB" id="A0A9P6QMB6"/>
<dbReference type="GO" id="GO:0017108">
    <property type="term" value="F:5'-flap endonuclease activity"/>
    <property type="evidence" value="ECO:0007669"/>
    <property type="project" value="TreeGrafter"/>
</dbReference>
<keyword evidence="1" id="KW-0479">Metal-binding</keyword>
<evidence type="ECO:0000256" key="3">
    <source>
        <dbReference type="SAM" id="MobiDB-lite"/>
    </source>
</evidence>
<gene>
    <name evidence="4" type="ORF">BGZ97_008039</name>
</gene>
<dbReference type="Gene3D" id="3.40.50.1010">
    <property type="entry name" value="5'-nuclease"/>
    <property type="match status" value="1"/>
</dbReference>
<dbReference type="GO" id="GO:0046872">
    <property type="term" value="F:metal ion binding"/>
    <property type="evidence" value="ECO:0007669"/>
    <property type="project" value="UniProtKB-KW"/>
</dbReference>
<accession>A0A9P6QMB6</accession>
<dbReference type="OrthoDB" id="2433063at2759"/>
<organism evidence="4 5">
    <name type="scientific">Linnemannia gamsii</name>
    <dbReference type="NCBI Taxonomy" id="64522"/>
    <lineage>
        <taxon>Eukaryota</taxon>
        <taxon>Fungi</taxon>
        <taxon>Fungi incertae sedis</taxon>
        <taxon>Mucoromycota</taxon>
        <taxon>Mortierellomycotina</taxon>
        <taxon>Mortierellomycetes</taxon>
        <taxon>Mortierellales</taxon>
        <taxon>Mortierellaceae</taxon>
        <taxon>Linnemannia</taxon>
    </lineage>
</organism>
<dbReference type="PANTHER" id="PTHR11081:SF9">
    <property type="entry name" value="FLAP ENDONUCLEASE 1"/>
    <property type="match status" value="1"/>
</dbReference>
<dbReference type="InterPro" id="IPR006084">
    <property type="entry name" value="XPG/Rad2"/>
</dbReference>
<keyword evidence="5" id="KW-1185">Reference proteome</keyword>
<evidence type="ECO:0000313" key="4">
    <source>
        <dbReference type="EMBL" id="KAG0284870.1"/>
    </source>
</evidence>
<evidence type="ECO:0000313" key="5">
    <source>
        <dbReference type="Proteomes" id="UP000823405"/>
    </source>
</evidence>
<protein>
    <recommendedName>
        <fullName evidence="6">XPG-I domain-containing protein</fullName>
    </recommendedName>
</protein>
<comment type="caution">
    <text evidence="4">The sequence shown here is derived from an EMBL/GenBank/DDBJ whole genome shotgun (WGS) entry which is preliminary data.</text>
</comment>
<dbReference type="PANTHER" id="PTHR11081">
    <property type="entry name" value="FLAP ENDONUCLEASE FAMILY MEMBER"/>
    <property type="match status" value="1"/>
</dbReference>
<feature type="region of interest" description="Disordered" evidence="3">
    <location>
        <begin position="306"/>
        <end position="330"/>
    </location>
</feature>
<sequence>MGLFDWYPFLRRKGYNPMQLYLTIVSSLNTSGRRRFDTLANCHRVIQHAYSTKSGDEAHRMLEQDIERFGNALNMDVYIDGPQAEEKRFAAASRETNREKALERAEAGLATLETRLSDNSRIRKSHHTTVRAAFSTSFYWSLASRIQFAEYMRSRGWTVKSCRTEADVAIAQDAQPNDIIVSTDSDMFAYSSIVTIWRPVSKLVILVYKVPDVLLTLGITRSQLTALAVVSRNDYQRNIQSLGLATNYGVIKKITRSTEPRQIVSAYLFDKVEQTRIEPIVYQPSSQTVWETLKARYKEFCQEQDMRKVKQKSGASSSSPSNAKDDIVRLKAPRIFNRYQTVESPALSSGSSQPKHGPSPQMLTHQLLHLTKRSVIQRSTEQGFLDTVYQGKTTHEPPPRAKQLKWKPPKKPAEPVSDSSAKSSKKSDKSGNRKAPARPGPKPVEEMAKQGLIRSLGSSHPTVSLEVGTLKANVARVFSGKDDLAREVVECVQEVSEVAADIKRKA</sequence>
<reference evidence="4" key="1">
    <citation type="journal article" date="2020" name="Fungal Divers.">
        <title>Resolving the Mortierellaceae phylogeny through synthesis of multi-gene phylogenetics and phylogenomics.</title>
        <authorList>
            <person name="Vandepol N."/>
            <person name="Liber J."/>
            <person name="Desiro A."/>
            <person name="Na H."/>
            <person name="Kennedy M."/>
            <person name="Barry K."/>
            <person name="Grigoriev I.V."/>
            <person name="Miller A.N."/>
            <person name="O'Donnell K."/>
            <person name="Stajich J.E."/>
            <person name="Bonito G."/>
        </authorList>
    </citation>
    <scope>NUCLEOTIDE SEQUENCE</scope>
    <source>
        <strain evidence="4">NVP60</strain>
    </source>
</reference>
<feature type="region of interest" description="Disordered" evidence="3">
    <location>
        <begin position="389"/>
        <end position="449"/>
    </location>
</feature>
<evidence type="ECO:0000256" key="2">
    <source>
        <dbReference type="ARBA" id="ARBA00022842"/>
    </source>
</evidence>
<evidence type="ECO:0000256" key="1">
    <source>
        <dbReference type="ARBA" id="ARBA00022723"/>
    </source>
</evidence>
<dbReference type="Proteomes" id="UP000823405">
    <property type="component" value="Unassembled WGS sequence"/>
</dbReference>
<proteinExistence type="predicted"/>